<gene>
    <name evidence="2" type="ORF">NBO_615g0001</name>
</gene>
<keyword evidence="3" id="KW-1185">Reference proteome</keyword>
<sequence length="252" mass="27593">MRSFVSNFNVRSSNGNESDIKRKLKKALKKTYNIVNSRMSFLEIESTDNYPNSSIEQGVTTPIIVSEPTQQIGCNDLNLTTIPSTTEIIGNTNAFLTDNETLASIQQEVSTSINVSETTQQIGYNEFNLITVPSTTEIVSSTNAFLTDNETLALIQKEVTTPGNVSEMTRQIGYNDLNISTIPSTTDIMSSANAFITDNTALASINVHPVMAIGAILFVILGSVFGLLLLRKKRSDNQKIIEDGYDLVIDHS</sequence>
<dbReference type="Proteomes" id="UP000016927">
    <property type="component" value="Unassembled WGS sequence"/>
</dbReference>
<evidence type="ECO:0000313" key="2">
    <source>
        <dbReference type="EMBL" id="EOB11958.1"/>
    </source>
</evidence>
<keyword evidence="1" id="KW-1133">Transmembrane helix</keyword>
<name>R0MGS4_NOSB1</name>
<keyword evidence="1" id="KW-0472">Membrane</keyword>
<reference evidence="2 3" key="1">
    <citation type="journal article" date="2013" name="BMC Genomics">
        <title>Comparative genomics of parasitic silkworm microsporidia reveal an association between genome expansion and host adaptation.</title>
        <authorList>
            <person name="Pan G."/>
            <person name="Xu J."/>
            <person name="Li T."/>
            <person name="Xia Q."/>
            <person name="Liu S.L."/>
            <person name="Zhang G."/>
            <person name="Li S."/>
            <person name="Li C."/>
            <person name="Liu H."/>
            <person name="Yang L."/>
            <person name="Liu T."/>
            <person name="Zhang X."/>
            <person name="Wu Z."/>
            <person name="Fan W."/>
            <person name="Dang X."/>
            <person name="Xiang H."/>
            <person name="Tao M."/>
            <person name="Li Y."/>
            <person name="Hu J."/>
            <person name="Li Z."/>
            <person name="Lin L."/>
            <person name="Luo J."/>
            <person name="Geng L."/>
            <person name="Wang L."/>
            <person name="Long M."/>
            <person name="Wan Y."/>
            <person name="He N."/>
            <person name="Zhang Z."/>
            <person name="Lu C."/>
            <person name="Keeling P.J."/>
            <person name="Wang J."/>
            <person name="Xiang Z."/>
            <person name="Zhou Z."/>
        </authorList>
    </citation>
    <scope>NUCLEOTIDE SEQUENCE [LARGE SCALE GENOMIC DNA]</scope>
    <source>
        <strain evidence="3">CQ1 / CVCC 102059</strain>
    </source>
</reference>
<accession>R0MGS4</accession>
<evidence type="ECO:0000256" key="1">
    <source>
        <dbReference type="SAM" id="Phobius"/>
    </source>
</evidence>
<dbReference type="EMBL" id="KB909522">
    <property type="protein sequence ID" value="EOB11958.1"/>
    <property type="molecule type" value="Genomic_DNA"/>
</dbReference>
<organism evidence="2 3">
    <name type="scientific">Nosema bombycis (strain CQ1 / CVCC 102059)</name>
    <name type="common">Microsporidian parasite</name>
    <name type="synonym">Pebrine of silkworm</name>
    <dbReference type="NCBI Taxonomy" id="578461"/>
    <lineage>
        <taxon>Eukaryota</taxon>
        <taxon>Fungi</taxon>
        <taxon>Fungi incertae sedis</taxon>
        <taxon>Microsporidia</taxon>
        <taxon>Nosematidae</taxon>
        <taxon>Nosema</taxon>
    </lineage>
</organism>
<dbReference type="AlphaFoldDB" id="R0MGS4"/>
<dbReference type="HOGENOM" id="CLU_1103069_0_0_1"/>
<protein>
    <submittedName>
        <fullName evidence="2">Uncharacterized protein</fullName>
    </submittedName>
</protein>
<dbReference type="VEuPathDB" id="MicrosporidiaDB:NBO_615g0001"/>
<evidence type="ECO:0000313" key="3">
    <source>
        <dbReference type="Proteomes" id="UP000016927"/>
    </source>
</evidence>
<feature type="transmembrane region" description="Helical" evidence="1">
    <location>
        <begin position="210"/>
        <end position="230"/>
    </location>
</feature>
<proteinExistence type="predicted"/>
<keyword evidence="1" id="KW-0812">Transmembrane</keyword>